<organism evidence="3 4">
    <name type="scientific">Solitalea koreensis</name>
    <dbReference type="NCBI Taxonomy" id="543615"/>
    <lineage>
        <taxon>Bacteria</taxon>
        <taxon>Pseudomonadati</taxon>
        <taxon>Bacteroidota</taxon>
        <taxon>Sphingobacteriia</taxon>
        <taxon>Sphingobacteriales</taxon>
        <taxon>Sphingobacteriaceae</taxon>
        <taxon>Solitalea</taxon>
    </lineage>
</organism>
<dbReference type="EMBL" id="FXSZ01000001">
    <property type="protein sequence ID" value="SMO38862.1"/>
    <property type="molecule type" value="Genomic_DNA"/>
</dbReference>
<dbReference type="OrthoDB" id="678747at2"/>
<evidence type="ECO:0000313" key="3">
    <source>
        <dbReference type="EMBL" id="SMO38862.1"/>
    </source>
</evidence>
<name>A0A521AVI9_9SPHI</name>
<dbReference type="Proteomes" id="UP000315971">
    <property type="component" value="Unassembled WGS sequence"/>
</dbReference>
<dbReference type="RefSeq" id="WP_142601108.1">
    <property type="nucleotide sequence ID" value="NZ_FXSZ01000001.1"/>
</dbReference>
<protein>
    <submittedName>
        <fullName evidence="3">Uncharacterized protein</fullName>
    </submittedName>
</protein>
<keyword evidence="1" id="KW-0812">Transmembrane</keyword>
<sequence length="92" mass="10304">MQLIPKIIITCVLLMTLVFVNTQSMAQCPMCKTSVESSIKHGGDKGKGLNSGILYLLVMPYFAVAGVGILWYKKYRRKNITIDIPEEKLNLN</sequence>
<proteinExistence type="predicted"/>
<reference evidence="3 4" key="1">
    <citation type="submission" date="2017-05" db="EMBL/GenBank/DDBJ databases">
        <authorList>
            <person name="Varghese N."/>
            <person name="Submissions S."/>
        </authorList>
    </citation>
    <scope>NUCLEOTIDE SEQUENCE [LARGE SCALE GENOMIC DNA]</scope>
    <source>
        <strain evidence="3 4">DSM 21342</strain>
    </source>
</reference>
<keyword evidence="1" id="KW-0472">Membrane</keyword>
<gene>
    <name evidence="3" type="ORF">SAMN06265350_101469</name>
</gene>
<keyword evidence="1" id="KW-1133">Transmembrane helix</keyword>
<dbReference type="AlphaFoldDB" id="A0A521AVI9"/>
<evidence type="ECO:0000256" key="1">
    <source>
        <dbReference type="SAM" id="Phobius"/>
    </source>
</evidence>
<feature type="signal peptide" evidence="2">
    <location>
        <begin position="1"/>
        <end position="26"/>
    </location>
</feature>
<keyword evidence="2" id="KW-0732">Signal</keyword>
<keyword evidence="4" id="KW-1185">Reference proteome</keyword>
<feature type="chain" id="PRO_5022026952" evidence="2">
    <location>
        <begin position="27"/>
        <end position="92"/>
    </location>
</feature>
<feature type="transmembrane region" description="Helical" evidence="1">
    <location>
        <begin position="53"/>
        <end position="72"/>
    </location>
</feature>
<accession>A0A521AVI9</accession>
<evidence type="ECO:0000256" key="2">
    <source>
        <dbReference type="SAM" id="SignalP"/>
    </source>
</evidence>
<evidence type="ECO:0000313" key="4">
    <source>
        <dbReference type="Proteomes" id="UP000315971"/>
    </source>
</evidence>